<reference evidence="2" key="1">
    <citation type="submission" date="2020-08" db="EMBL/GenBank/DDBJ databases">
        <title>Multicomponent nature underlies the extraordinary mechanical properties of spider dragline silk.</title>
        <authorList>
            <person name="Kono N."/>
            <person name="Nakamura H."/>
            <person name="Mori M."/>
            <person name="Yoshida Y."/>
            <person name="Ohtoshi R."/>
            <person name="Malay A.D."/>
            <person name="Moran D.A.P."/>
            <person name="Tomita M."/>
            <person name="Numata K."/>
            <person name="Arakawa K."/>
        </authorList>
    </citation>
    <scope>NUCLEOTIDE SEQUENCE</scope>
</reference>
<gene>
    <name evidence="2" type="ORF">TNIN_148391</name>
</gene>
<sequence length="103" mass="11487">MQVFALSQWLWVIAVVSWMAVGDSVSGEEVFTNAFLVELKEPHGNEVANEVANRNGFSNLGPLSADIVSVIKLNRRWLKSNSRSTQGQKIRSHMALNYALRIS</sequence>
<keyword evidence="1" id="KW-0732">Signal</keyword>
<proteinExistence type="predicted"/>
<dbReference type="Proteomes" id="UP000886998">
    <property type="component" value="Unassembled WGS sequence"/>
</dbReference>
<feature type="signal peptide" evidence="1">
    <location>
        <begin position="1"/>
        <end position="27"/>
    </location>
</feature>
<feature type="chain" id="PRO_5036505400" evidence="1">
    <location>
        <begin position="28"/>
        <end position="103"/>
    </location>
</feature>
<dbReference type="Gene3D" id="3.30.70.850">
    <property type="entry name" value="Peptidase S8, pro-domain"/>
    <property type="match status" value="1"/>
</dbReference>
<dbReference type="AlphaFoldDB" id="A0A8X6MAC5"/>
<name>A0A8X6MAC5_9ARAC</name>
<keyword evidence="3" id="KW-1185">Reference proteome</keyword>
<dbReference type="EMBL" id="BMAV01025177">
    <property type="protein sequence ID" value="GFS39110.1"/>
    <property type="molecule type" value="Genomic_DNA"/>
</dbReference>
<accession>A0A8X6MAC5</accession>
<dbReference type="OrthoDB" id="7608385at2759"/>
<dbReference type="InterPro" id="IPR038466">
    <property type="entry name" value="S8_pro-domain_sf"/>
</dbReference>
<protein>
    <submittedName>
        <fullName evidence="2">Uncharacterized protein</fullName>
    </submittedName>
</protein>
<organism evidence="2 3">
    <name type="scientific">Trichonephila inaurata madagascariensis</name>
    <dbReference type="NCBI Taxonomy" id="2747483"/>
    <lineage>
        <taxon>Eukaryota</taxon>
        <taxon>Metazoa</taxon>
        <taxon>Ecdysozoa</taxon>
        <taxon>Arthropoda</taxon>
        <taxon>Chelicerata</taxon>
        <taxon>Arachnida</taxon>
        <taxon>Araneae</taxon>
        <taxon>Araneomorphae</taxon>
        <taxon>Entelegynae</taxon>
        <taxon>Araneoidea</taxon>
        <taxon>Nephilidae</taxon>
        <taxon>Trichonephila</taxon>
        <taxon>Trichonephila inaurata</taxon>
    </lineage>
</organism>
<evidence type="ECO:0000313" key="3">
    <source>
        <dbReference type="Proteomes" id="UP000886998"/>
    </source>
</evidence>
<comment type="caution">
    <text evidence="2">The sequence shown here is derived from an EMBL/GenBank/DDBJ whole genome shotgun (WGS) entry which is preliminary data.</text>
</comment>
<evidence type="ECO:0000313" key="2">
    <source>
        <dbReference type="EMBL" id="GFS39110.1"/>
    </source>
</evidence>
<evidence type="ECO:0000256" key="1">
    <source>
        <dbReference type="SAM" id="SignalP"/>
    </source>
</evidence>
<dbReference type="SUPFAM" id="SSF54897">
    <property type="entry name" value="Protease propeptides/inhibitors"/>
    <property type="match status" value="1"/>
</dbReference>